<name>A0A381YRZ2_9ZZZZ</name>
<protein>
    <recommendedName>
        <fullName evidence="1">SnoaL-like domain-containing protein</fullName>
    </recommendedName>
</protein>
<reference evidence="2" key="1">
    <citation type="submission" date="2018-05" db="EMBL/GenBank/DDBJ databases">
        <authorList>
            <person name="Lanie J.A."/>
            <person name="Ng W.-L."/>
            <person name="Kazmierczak K.M."/>
            <person name="Andrzejewski T.M."/>
            <person name="Davidsen T.M."/>
            <person name="Wayne K.J."/>
            <person name="Tettelin H."/>
            <person name="Glass J.I."/>
            <person name="Rusch D."/>
            <person name="Podicherti R."/>
            <person name="Tsui H.-C.T."/>
            <person name="Winkler M.E."/>
        </authorList>
    </citation>
    <scope>NUCLEOTIDE SEQUENCE</scope>
</reference>
<dbReference type="InterPro" id="IPR037401">
    <property type="entry name" value="SnoaL-like"/>
</dbReference>
<dbReference type="SUPFAM" id="SSF54427">
    <property type="entry name" value="NTF2-like"/>
    <property type="match status" value="1"/>
</dbReference>
<gene>
    <name evidence="2" type="ORF">METZ01_LOCUS132157</name>
</gene>
<dbReference type="Pfam" id="PF13577">
    <property type="entry name" value="SnoaL_4"/>
    <property type="match status" value="1"/>
</dbReference>
<sequence>MSTEDEFLIHKLVARYADAVNRRDEKAWAATWAEKAVWQLPTQPETRGRESIVELWAGAMKTLPFVVQLVHHGVVDVNGDLATGTWYLNEHMKFREGAGVLNIGCYKDRYTRASGEWLFAERRYTILYNDADA</sequence>
<organism evidence="2">
    <name type="scientific">marine metagenome</name>
    <dbReference type="NCBI Taxonomy" id="408172"/>
    <lineage>
        <taxon>unclassified sequences</taxon>
        <taxon>metagenomes</taxon>
        <taxon>ecological metagenomes</taxon>
    </lineage>
</organism>
<accession>A0A381YRZ2</accession>
<proteinExistence type="predicted"/>
<evidence type="ECO:0000259" key="1">
    <source>
        <dbReference type="Pfam" id="PF13577"/>
    </source>
</evidence>
<feature type="domain" description="SnoaL-like" evidence="1">
    <location>
        <begin position="3"/>
        <end position="123"/>
    </location>
</feature>
<dbReference type="EMBL" id="UINC01018812">
    <property type="protein sequence ID" value="SVA79303.1"/>
    <property type="molecule type" value="Genomic_DNA"/>
</dbReference>
<dbReference type="CDD" id="cd00531">
    <property type="entry name" value="NTF2_like"/>
    <property type="match status" value="1"/>
</dbReference>
<dbReference type="AlphaFoldDB" id="A0A381YRZ2"/>
<evidence type="ECO:0000313" key="2">
    <source>
        <dbReference type="EMBL" id="SVA79303.1"/>
    </source>
</evidence>
<dbReference type="Gene3D" id="3.10.450.50">
    <property type="match status" value="1"/>
</dbReference>
<dbReference type="InterPro" id="IPR032710">
    <property type="entry name" value="NTF2-like_dom_sf"/>
</dbReference>